<dbReference type="AlphaFoldDB" id="A0A2A4X8Z6"/>
<gene>
    <name evidence="1" type="ORF">COB21_00490</name>
</gene>
<feature type="non-terminal residue" evidence="1">
    <location>
        <position position="1"/>
    </location>
</feature>
<comment type="caution">
    <text evidence="1">The sequence shown here is derived from an EMBL/GenBank/DDBJ whole genome shotgun (WGS) entry which is preliminary data.</text>
</comment>
<evidence type="ECO:0000313" key="1">
    <source>
        <dbReference type="EMBL" id="PCI78599.1"/>
    </source>
</evidence>
<proteinExistence type="predicted"/>
<protein>
    <submittedName>
        <fullName evidence="1">Uncharacterized protein</fullName>
    </submittedName>
</protein>
<evidence type="ECO:0000313" key="2">
    <source>
        <dbReference type="Proteomes" id="UP000218775"/>
    </source>
</evidence>
<dbReference type="Proteomes" id="UP000218775">
    <property type="component" value="Unassembled WGS sequence"/>
</dbReference>
<organism evidence="1 2">
    <name type="scientific">Aerophobetes bacterium</name>
    <dbReference type="NCBI Taxonomy" id="2030807"/>
    <lineage>
        <taxon>Bacteria</taxon>
        <taxon>Candidatus Aerophobota</taxon>
    </lineage>
</organism>
<reference evidence="2" key="1">
    <citation type="submission" date="2017-08" db="EMBL/GenBank/DDBJ databases">
        <title>A dynamic microbial community with high functional redundancy inhabits the cold, oxic subseafloor aquifer.</title>
        <authorList>
            <person name="Tully B.J."/>
            <person name="Wheat C.G."/>
            <person name="Glazer B.T."/>
            <person name="Huber J.A."/>
        </authorList>
    </citation>
    <scope>NUCLEOTIDE SEQUENCE [LARGE SCALE GENOMIC DNA]</scope>
</reference>
<sequence>GFVKYQKSARATVAGLAAQTARTENLHTAAKGFIKYQKSARATVAAAVTGGQGVEEVASATTETTTTKTKSKNKFEQDMAKTAQDVKRTFQKLGNLFTDPFGLQNVRF</sequence>
<dbReference type="EMBL" id="NVUK01000003">
    <property type="protein sequence ID" value="PCI78599.1"/>
    <property type="molecule type" value="Genomic_DNA"/>
</dbReference>
<name>A0A2A4X8Z6_UNCAE</name>
<accession>A0A2A4X8Z6</accession>